<reference evidence="2 3" key="1">
    <citation type="journal article" date="2014" name="PLoS ONE">
        <title>Genome Information of Methylobacterium oryzae, a Plant-Probiotic Methylotroph in the Phyllosphere.</title>
        <authorList>
            <person name="Kwak M.J."/>
            <person name="Jeong H."/>
            <person name="Madhaiyan M."/>
            <person name="Lee Y."/>
            <person name="Sa T.M."/>
            <person name="Oh T.K."/>
            <person name="Kim J.F."/>
        </authorList>
    </citation>
    <scope>NUCLEOTIDE SEQUENCE [LARGE SCALE GENOMIC DNA]</scope>
    <source>
        <strain evidence="2 3">CBMB20</strain>
    </source>
</reference>
<gene>
    <name evidence="2" type="ORF">MOC_3723</name>
</gene>
<dbReference type="eggNOG" id="COG0346">
    <property type="taxonomic scope" value="Bacteria"/>
</dbReference>
<dbReference type="Pfam" id="PF13468">
    <property type="entry name" value="Glyoxalase_3"/>
    <property type="match status" value="1"/>
</dbReference>
<evidence type="ECO:0000313" key="3">
    <source>
        <dbReference type="Proteomes" id="UP000029492"/>
    </source>
</evidence>
<protein>
    <submittedName>
        <fullName evidence="2">Protein of unassigned function</fullName>
    </submittedName>
</protein>
<dbReference type="Proteomes" id="UP000029492">
    <property type="component" value="Chromosome"/>
</dbReference>
<dbReference type="SUPFAM" id="SSF54593">
    <property type="entry name" value="Glyoxalase/Bleomycin resistance protein/Dihydroxybiphenyl dioxygenase"/>
    <property type="match status" value="1"/>
</dbReference>
<dbReference type="EMBL" id="CP003811">
    <property type="protein sequence ID" value="AIQ91478.1"/>
    <property type="molecule type" value="Genomic_DNA"/>
</dbReference>
<evidence type="ECO:0000259" key="1">
    <source>
        <dbReference type="Pfam" id="PF13468"/>
    </source>
</evidence>
<dbReference type="Gene3D" id="3.10.180.10">
    <property type="entry name" value="2,3-Dihydroxybiphenyl 1,2-Dioxygenase, domain 1"/>
    <property type="match status" value="1"/>
</dbReference>
<keyword evidence="3" id="KW-1185">Reference proteome</keyword>
<dbReference type="KEGG" id="mor:MOC_3723"/>
<dbReference type="STRING" id="693986.MOC_3723"/>
<feature type="domain" description="Glyoxalase-like" evidence="1">
    <location>
        <begin position="14"/>
        <end position="188"/>
    </location>
</feature>
<dbReference type="HOGENOM" id="CLU_072991_0_0_5"/>
<dbReference type="InterPro" id="IPR025870">
    <property type="entry name" value="Glyoxalase-like_dom"/>
</dbReference>
<sequence>MTGPPPGAPADGALDHVVINVLRRMDEAADLFAALGFSLTPRGHHSLGSINHLMMTAGPYLELVGVPEMGPQRQDVLDSPFGLNGLVVASRVADATHARLAAVGLAAGPPVAFSRPVTVDVRTEQAQFRTVRVPAHLFPAGRLYHCEHLTPDLVWRPEWLDHPNGFSGIDALTIESPAPEADASLYAAAIGAPAEAVGAGFTIRVGETRIVIVPGPAARFAALGLHFRGLDALEARSAVLPEATWVRHGPDAADLTLPAFDLHLACRAAL</sequence>
<name>A0A089P0C3_9HYPH</name>
<evidence type="ECO:0000313" key="2">
    <source>
        <dbReference type="EMBL" id="AIQ91478.1"/>
    </source>
</evidence>
<accession>A0A089P0C3</accession>
<dbReference type="PANTHER" id="PTHR40265:SF1">
    <property type="entry name" value="GLYOXALASE-LIKE DOMAIN-CONTAINING PROTEIN"/>
    <property type="match status" value="1"/>
</dbReference>
<organism evidence="2 3">
    <name type="scientific">Methylobacterium oryzae CBMB20</name>
    <dbReference type="NCBI Taxonomy" id="693986"/>
    <lineage>
        <taxon>Bacteria</taxon>
        <taxon>Pseudomonadati</taxon>
        <taxon>Pseudomonadota</taxon>
        <taxon>Alphaproteobacteria</taxon>
        <taxon>Hyphomicrobiales</taxon>
        <taxon>Methylobacteriaceae</taxon>
        <taxon>Methylobacterium</taxon>
    </lineage>
</organism>
<dbReference type="AlphaFoldDB" id="A0A089P0C3"/>
<dbReference type="RefSeq" id="WP_043758625.1">
    <property type="nucleotide sequence ID" value="NZ_CP003811.1"/>
</dbReference>
<proteinExistence type="predicted"/>
<dbReference type="InterPro" id="IPR029068">
    <property type="entry name" value="Glyas_Bleomycin-R_OHBP_Dase"/>
</dbReference>
<dbReference type="PANTHER" id="PTHR40265">
    <property type="entry name" value="BLL2707 PROTEIN"/>
    <property type="match status" value="1"/>
</dbReference>